<evidence type="ECO:0000313" key="2">
    <source>
        <dbReference type="Proteomes" id="UP000198538"/>
    </source>
</evidence>
<dbReference type="Pfam" id="PF14091">
    <property type="entry name" value="DUF4269"/>
    <property type="match status" value="1"/>
</dbReference>
<organism evidence="1 2">
    <name type="scientific">Paenibacillus polysaccharolyticus</name>
    <dbReference type="NCBI Taxonomy" id="582692"/>
    <lineage>
        <taxon>Bacteria</taxon>
        <taxon>Bacillati</taxon>
        <taxon>Bacillota</taxon>
        <taxon>Bacilli</taxon>
        <taxon>Bacillales</taxon>
        <taxon>Paenibacillaceae</taxon>
        <taxon>Paenibacillus</taxon>
    </lineage>
</organism>
<dbReference type="RefSeq" id="WP_090924400.1">
    <property type="nucleotide sequence ID" value="NZ_FMVM01000022.1"/>
</dbReference>
<proteinExistence type="predicted"/>
<reference evidence="2" key="1">
    <citation type="submission" date="2016-10" db="EMBL/GenBank/DDBJ databases">
        <authorList>
            <person name="Varghese N."/>
            <person name="Submissions S."/>
        </authorList>
    </citation>
    <scope>NUCLEOTIDE SEQUENCE [LARGE SCALE GENOMIC DNA]</scope>
    <source>
        <strain evidence="2">BL9</strain>
    </source>
</reference>
<keyword evidence="2" id="KW-1185">Reference proteome</keyword>
<protein>
    <recommendedName>
        <fullName evidence="3">DUF4269 domain-containing protein</fullName>
    </recommendedName>
</protein>
<accession>A0A1G5L9G6</accession>
<evidence type="ECO:0000313" key="1">
    <source>
        <dbReference type="EMBL" id="SCZ09537.1"/>
    </source>
</evidence>
<dbReference type="Proteomes" id="UP000198538">
    <property type="component" value="Unassembled WGS sequence"/>
</dbReference>
<dbReference type="EMBL" id="FMVM01000022">
    <property type="protein sequence ID" value="SCZ09537.1"/>
    <property type="molecule type" value="Genomic_DNA"/>
</dbReference>
<evidence type="ECO:0008006" key="3">
    <source>
        <dbReference type="Google" id="ProtNLM"/>
    </source>
</evidence>
<gene>
    <name evidence="1" type="ORF">SAMN05720606_12245</name>
</gene>
<name>A0A1G5L9G6_9BACL</name>
<dbReference type="InterPro" id="IPR025365">
    <property type="entry name" value="DUF4269"/>
</dbReference>
<dbReference type="STRING" id="582692.SAMN05720606_12245"/>
<dbReference type="AlphaFoldDB" id="A0A1G5L9G6"/>
<sequence length="203" mass="22927">MSVNGRLDTTEKVMTHLSVGNQQQQDAYRVLHESGLLFMLSTHAAFPAGTVPIDVHLPDSDLDILCYSEDLNAFQVKMARQLESIAVNGRTEWTFGDHALGQNVYVTCKLSLGLWPVEIFAQATPVDQQNAYLHMQVEWSLLQLWGEAGQREIRRLKRAGWKTEPAFAHVLGLEGDPYIAMRDLASLQKPELWDFANSRVTFK</sequence>